<proteinExistence type="predicted"/>
<gene>
    <name evidence="2" type="ORF">SAMN05192580_1939</name>
</gene>
<organism evidence="2 3">
    <name type="scientific">Sphingomonas jatrophae</name>
    <dbReference type="NCBI Taxonomy" id="1166337"/>
    <lineage>
        <taxon>Bacteria</taxon>
        <taxon>Pseudomonadati</taxon>
        <taxon>Pseudomonadota</taxon>
        <taxon>Alphaproteobacteria</taxon>
        <taxon>Sphingomonadales</taxon>
        <taxon>Sphingomonadaceae</taxon>
        <taxon>Sphingomonas</taxon>
    </lineage>
</organism>
<sequence>MAEQQKPDTQAPTTPANPAGGAGDSQPGTDTGQADYGSAGQQAADGQQEAEAHPS</sequence>
<evidence type="ECO:0000313" key="2">
    <source>
        <dbReference type="EMBL" id="SFR96173.1"/>
    </source>
</evidence>
<evidence type="ECO:0000256" key="1">
    <source>
        <dbReference type="SAM" id="MobiDB-lite"/>
    </source>
</evidence>
<name>A0A1I6KY44_9SPHN</name>
<protein>
    <submittedName>
        <fullName evidence="2">Uncharacterized protein</fullName>
    </submittedName>
</protein>
<feature type="compositionally biased region" description="Low complexity" evidence="1">
    <location>
        <begin position="9"/>
        <end position="19"/>
    </location>
</feature>
<accession>A0A1I6KY44</accession>
<reference evidence="2 3" key="1">
    <citation type="submission" date="2016-10" db="EMBL/GenBank/DDBJ databases">
        <authorList>
            <person name="de Groot N.N."/>
        </authorList>
    </citation>
    <scope>NUCLEOTIDE SEQUENCE [LARGE SCALE GENOMIC DNA]</scope>
    <source>
        <strain evidence="2 3">S5-249</strain>
    </source>
</reference>
<dbReference type="AlphaFoldDB" id="A0A1I6KY44"/>
<evidence type="ECO:0000313" key="3">
    <source>
        <dbReference type="Proteomes" id="UP000198824"/>
    </source>
</evidence>
<dbReference type="Proteomes" id="UP000198824">
    <property type="component" value="Unassembled WGS sequence"/>
</dbReference>
<dbReference type="RefSeq" id="WP_165611268.1">
    <property type="nucleotide sequence ID" value="NZ_FOZG01000002.1"/>
</dbReference>
<keyword evidence="3" id="KW-1185">Reference proteome</keyword>
<feature type="region of interest" description="Disordered" evidence="1">
    <location>
        <begin position="1"/>
        <end position="55"/>
    </location>
</feature>
<dbReference type="STRING" id="1166337.SAMN05192580_1939"/>
<feature type="compositionally biased region" description="Low complexity" evidence="1">
    <location>
        <begin position="32"/>
        <end position="49"/>
    </location>
</feature>
<dbReference type="EMBL" id="FOZG01000002">
    <property type="protein sequence ID" value="SFR96173.1"/>
    <property type="molecule type" value="Genomic_DNA"/>
</dbReference>